<protein>
    <submittedName>
        <fullName evidence="3">Uncharacterized protein</fullName>
    </submittedName>
</protein>
<accession>A0ABN2LCR4</accession>
<evidence type="ECO:0000256" key="1">
    <source>
        <dbReference type="SAM" id="MobiDB-lite"/>
    </source>
</evidence>
<evidence type="ECO:0000313" key="3">
    <source>
        <dbReference type="EMBL" id="GAA1783717.1"/>
    </source>
</evidence>
<keyword evidence="4" id="KW-1185">Reference proteome</keyword>
<reference evidence="3 4" key="1">
    <citation type="journal article" date="2019" name="Int. J. Syst. Evol. Microbiol.">
        <title>The Global Catalogue of Microorganisms (GCM) 10K type strain sequencing project: providing services to taxonomists for standard genome sequencing and annotation.</title>
        <authorList>
            <consortium name="The Broad Institute Genomics Platform"/>
            <consortium name="The Broad Institute Genome Sequencing Center for Infectious Disease"/>
            <person name="Wu L."/>
            <person name="Ma J."/>
        </authorList>
    </citation>
    <scope>NUCLEOTIDE SEQUENCE [LARGE SCALE GENOMIC DNA]</scope>
    <source>
        <strain evidence="3 4">JCM 13250</strain>
    </source>
</reference>
<dbReference type="RefSeq" id="WP_344125227.1">
    <property type="nucleotide sequence ID" value="NZ_BAAALT010000003.1"/>
</dbReference>
<evidence type="ECO:0000256" key="2">
    <source>
        <dbReference type="SAM" id="SignalP"/>
    </source>
</evidence>
<feature type="chain" id="PRO_5046765330" evidence="2">
    <location>
        <begin position="21"/>
        <end position="238"/>
    </location>
</feature>
<feature type="compositionally biased region" description="Pro residues" evidence="1">
    <location>
        <begin position="69"/>
        <end position="78"/>
    </location>
</feature>
<keyword evidence="2" id="KW-0732">Signal</keyword>
<proteinExistence type="predicted"/>
<organism evidence="3 4">
    <name type="scientific">Luedemannella flava</name>
    <dbReference type="NCBI Taxonomy" id="349316"/>
    <lineage>
        <taxon>Bacteria</taxon>
        <taxon>Bacillati</taxon>
        <taxon>Actinomycetota</taxon>
        <taxon>Actinomycetes</taxon>
        <taxon>Micromonosporales</taxon>
        <taxon>Micromonosporaceae</taxon>
        <taxon>Luedemannella</taxon>
    </lineage>
</organism>
<name>A0ABN2LCR4_9ACTN</name>
<feature type="compositionally biased region" description="Low complexity" evidence="1">
    <location>
        <begin position="52"/>
        <end position="68"/>
    </location>
</feature>
<gene>
    <name evidence="3" type="ORF">GCM10009682_02280</name>
</gene>
<feature type="signal peptide" evidence="2">
    <location>
        <begin position="1"/>
        <end position="20"/>
    </location>
</feature>
<dbReference type="EMBL" id="BAAALT010000003">
    <property type="protein sequence ID" value="GAA1783717.1"/>
    <property type="molecule type" value="Genomic_DNA"/>
</dbReference>
<comment type="caution">
    <text evidence="3">The sequence shown here is derived from an EMBL/GenBank/DDBJ whole genome shotgun (WGS) entry which is preliminary data.</text>
</comment>
<feature type="region of interest" description="Disordered" evidence="1">
    <location>
        <begin position="52"/>
        <end position="92"/>
    </location>
</feature>
<evidence type="ECO:0000313" key="4">
    <source>
        <dbReference type="Proteomes" id="UP001500218"/>
    </source>
</evidence>
<dbReference type="Proteomes" id="UP001500218">
    <property type="component" value="Unassembled WGS sequence"/>
</dbReference>
<sequence>MNKIRSARALWSGAVIAALAATVVVAVAGASSAAPASVGARDVVTAHPALTTAPEPTTAAAGPSAVPGPTSPPEPTGEPVPTGEPEATDAVCAAPEPTGTTVPTGAGPVMTAPATAYALVAYRAKAPATIDVTWVPLSSLFKTKTKPAVGDTLRFEVDISVPGKAKDLVFDLVTKCAGKKKIGTIVVTCKVTAVDDGFDAVTVTCKPANIAVEIDGKKVNIPFPATTPDITAGISIVK</sequence>